<evidence type="ECO:0000256" key="3">
    <source>
        <dbReference type="ARBA" id="ARBA00022692"/>
    </source>
</evidence>
<feature type="transmembrane region" description="Helical" evidence="7">
    <location>
        <begin position="131"/>
        <end position="150"/>
    </location>
</feature>
<sequence>MTSTHVSPWEWGLFGVIVLAMLAIDLVAHRGAHHESRKKAYAWSAAWIGVGLAFAGFVALRHGGTAAQEYLGAYLIEKSLSLDNLFVFLVIFSSLNVPEDKQRRVLFWGILGALGFRALFIFLGLEALERWHWVVYVFGALLLVAAFRVAKSPPTQSNEEKNKLVSFLEKHLPVTREFDGKRFFLRENGKWQATPLLLALITIELSDVAFAIDSVPAAMSVSRNLFVVYTSNILAILGLRALYIALAKTVHELRYLHWGLAAVLAFAAAKMLLSSWVEIPPLASVGIIAVLIGASVGWSLRDRARTARKNPRESGASGPHDLTSRDALR</sequence>
<dbReference type="EMBL" id="CP022163">
    <property type="protein sequence ID" value="ATB29236.1"/>
    <property type="molecule type" value="Genomic_DNA"/>
</dbReference>
<dbReference type="InterPro" id="IPR036259">
    <property type="entry name" value="MFS_trans_sf"/>
</dbReference>
<organism evidence="8 9">
    <name type="scientific">Melittangium boletus DSM 14713</name>
    <dbReference type="NCBI Taxonomy" id="1294270"/>
    <lineage>
        <taxon>Bacteria</taxon>
        <taxon>Pseudomonadati</taxon>
        <taxon>Myxococcota</taxon>
        <taxon>Myxococcia</taxon>
        <taxon>Myxococcales</taxon>
        <taxon>Cystobacterineae</taxon>
        <taxon>Archangiaceae</taxon>
        <taxon>Melittangium</taxon>
    </lineage>
</organism>
<keyword evidence="5 7" id="KW-0472">Membrane</keyword>
<dbReference type="NCBIfam" id="TIGR03718">
    <property type="entry name" value="R_switched_Alx"/>
    <property type="match status" value="1"/>
</dbReference>
<feature type="transmembrane region" description="Helical" evidence="7">
    <location>
        <begin position="191"/>
        <end position="212"/>
    </location>
</feature>
<keyword evidence="9" id="KW-1185">Reference proteome</keyword>
<feature type="transmembrane region" description="Helical" evidence="7">
    <location>
        <begin position="40"/>
        <end position="60"/>
    </location>
</feature>
<feature type="transmembrane region" description="Helical" evidence="7">
    <location>
        <begin position="224"/>
        <end position="243"/>
    </location>
</feature>
<evidence type="ECO:0000256" key="5">
    <source>
        <dbReference type="ARBA" id="ARBA00023136"/>
    </source>
</evidence>
<evidence type="ECO:0000313" key="8">
    <source>
        <dbReference type="EMBL" id="ATB29236.1"/>
    </source>
</evidence>
<feature type="transmembrane region" description="Helical" evidence="7">
    <location>
        <begin position="279"/>
        <end position="300"/>
    </location>
</feature>
<evidence type="ECO:0000313" key="9">
    <source>
        <dbReference type="Proteomes" id="UP000217289"/>
    </source>
</evidence>
<keyword evidence="3 7" id="KW-0812">Transmembrane</keyword>
<accession>A0A250IE62</accession>
<dbReference type="PANTHER" id="PTHR30238">
    <property type="entry name" value="MEMBRANE BOUND PREDICTED REDOX MODULATOR"/>
    <property type="match status" value="1"/>
</dbReference>
<comment type="similarity">
    <text evidence="2">Belongs to the TerC family.</text>
</comment>
<evidence type="ECO:0000256" key="4">
    <source>
        <dbReference type="ARBA" id="ARBA00022989"/>
    </source>
</evidence>
<reference evidence="8 9" key="1">
    <citation type="submission" date="2017-06" db="EMBL/GenBank/DDBJ databases">
        <authorList>
            <person name="Kim H.J."/>
            <person name="Triplett B.A."/>
        </authorList>
    </citation>
    <scope>NUCLEOTIDE SEQUENCE [LARGE SCALE GENOMIC DNA]</scope>
    <source>
        <strain evidence="8 9">DSM 14713</strain>
    </source>
</reference>
<feature type="transmembrane region" description="Helical" evidence="7">
    <location>
        <begin position="12"/>
        <end position="28"/>
    </location>
</feature>
<dbReference type="SUPFAM" id="SSF103473">
    <property type="entry name" value="MFS general substrate transporter"/>
    <property type="match status" value="1"/>
</dbReference>
<protein>
    <submittedName>
        <fullName evidence="8">Membrane protein</fullName>
    </submittedName>
</protein>
<feature type="transmembrane region" description="Helical" evidence="7">
    <location>
        <begin position="80"/>
        <end position="98"/>
    </location>
</feature>
<evidence type="ECO:0000256" key="1">
    <source>
        <dbReference type="ARBA" id="ARBA00004141"/>
    </source>
</evidence>
<dbReference type="PANTHER" id="PTHR30238:SF0">
    <property type="entry name" value="THYLAKOID MEMBRANE PROTEIN TERC, CHLOROPLASTIC"/>
    <property type="match status" value="1"/>
</dbReference>
<dbReference type="InterPro" id="IPR022369">
    <property type="entry name" value="Integral_membrane_TerC_rswitch"/>
</dbReference>
<feature type="transmembrane region" description="Helical" evidence="7">
    <location>
        <begin position="255"/>
        <end position="273"/>
    </location>
</feature>
<proteinExistence type="inferred from homology"/>
<evidence type="ECO:0000256" key="2">
    <source>
        <dbReference type="ARBA" id="ARBA00007511"/>
    </source>
</evidence>
<dbReference type="OrthoDB" id="9783692at2"/>
<evidence type="ECO:0000256" key="7">
    <source>
        <dbReference type="SAM" id="Phobius"/>
    </source>
</evidence>
<dbReference type="KEGG" id="mbd:MEBOL_002685"/>
<dbReference type="RefSeq" id="WP_095977826.1">
    <property type="nucleotide sequence ID" value="NZ_CP022163.1"/>
</dbReference>
<dbReference type="InterPro" id="IPR005496">
    <property type="entry name" value="Integral_membrane_TerC"/>
</dbReference>
<feature type="region of interest" description="Disordered" evidence="6">
    <location>
        <begin position="307"/>
        <end position="329"/>
    </location>
</feature>
<dbReference type="AlphaFoldDB" id="A0A250IE62"/>
<dbReference type="Proteomes" id="UP000217289">
    <property type="component" value="Chromosome"/>
</dbReference>
<comment type="subcellular location">
    <subcellularLocation>
        <location evidence="1">Membrane</location>
        <topology evidence="1">Multi-pass membrane protein</topology>
    </subcellularLocation>
</comment>
<dbReference type="Pfam" id="PF03741">
    <property type="entry name" value="TerC"/>
    <property type="match status" value="1"/>
</dbReference>
<feature type="transmembrane region" description="Helical" evidence="7">
    <location>
        <begin position="105"/>
        <end position="125"/>
    </location>
</feature>
<evidence type="ECO:0000256" key="6">
    <source>
        <dbReference type="SAM" id="MobiDB-lite"/>
    </source>
</evidence>
<dbReference type="GO" id="GO:0016020">
    <property type="term" value="C:membrane"/>
    <property type="evidence" value="ECO:0007669"/>
    <property type="project" value="UniProtKB-SubCell"/>
</dbReference>
<keyword evidence="4 7" id="KW-1133">Transmembrane helix</keyword>
<gene>
    <name evidence="8" type="ORF">MEBOL_002685</name>
</gene>
<name>A0A250IE62_9BACT</name>